<dbReference type="EMBL" id="QWLN02004805">
    <property type="protein sequence ID" value="TEA38084.1"/>
    <property type="molecule type" value="Genomic_DNA"/>
</dbReference>
<evidence type="ECO:0000256" key="1">
    <source>
        <dbReference type="SAM" id="MobiDB-lite"/>
    </source>
</evidence>
<accession>A0A484GQI9</accession>
<evidence type="ECO:0000313" key="3">
    <source>
        <dbReference type="Proteomes" id="UP000295264"/>
    </source>
</evidence>
<proteinExistence type="predicted"/>
<gene>
    <name evidence="2" type="ORF">DBR06_SOUSAS5810015</name>
</gene>
<dbReference type="AlphaFoldDB" id="A0A484GQI9"/>
<comment type="caution">
    <text evidence="2">The sequence shown here is derived from an EMBL/GenBank/DDBJ whole genome shotgun (WGS) entry which is preliminary data.</text>
</comment>
<protein>
    <submittedName>
        <fullName evidence="2">Uncharacterized protein</fullName>
    </submittedName>
</protein>
<feature type="region of interest" description="Disordered" evidence="1">
    <location>
        <begin position="66"/>
        <end position="85"/>
    </location>
</feature>
<reference evidence="2 3" key="1">
    <citation type="journal article" date="2018" name="Genomics">
        <title>Molecular footprints of inshore aquatic adaptation in Indo-Pacific humpback dolphin (Sousa chinensis).</title>
        <authorList>
            <person name="Ming Y."/>
            <person name="Jian J."/>
            <person name="Yu F."/>
            <person name="Yu X."/>
            <person name="Wang J."/>
            <person name="Liu W."/>
        </authorList>
    </citation>
    <scope>NUCLEOTIDE SEQUENCE [LARGE SCALE GENOMIC DNA]</scope>
    <source>
        <strain evidence="2">MY-2018</strain>
        <tissue evidence="2">Skin</tissue>
    </source>
</reference>
<feature type="non-terminal residue" evidence="2">
    <location>
        <position position="1"/>
    </location>
</feature>
<feature type="non-terminal residue" evidence="2">
    <location>
        <position position="185"/>
    </location>
</feature>
<dbReference type="Proteomes" id="UP000295264">
    <property type="component" value="Unassembled WGS sequence"/>
</dbReference>
<sequence>ILHTRWIPPTASGISVYPKHHGLSEFPSASILNPSITQLLIQRLYMTSLHNSLYGKYTPLWPPPLTTQSTRRSSHRRRCSPCSHVTKTQGLRHATNYSGTQPPDRIRSIHFSYALLMRDNHNQFNLSMPNRPKITYHILFRQPHSTCYCSCSHPDSLKSHRSHRFNNRPWPHIIYIIVPSRKLRV</sequence>
<keyword evidence="3" id="KW-1185">Reference proteome</keyword>
<name>A0A484GQI9_SOUCH</name>
<evidence type="ECO:0000313" key="2">
    <source>
        <dbReference type="EMBL" id="TEA38084.1"/>
    </source>
</evidence>
<organism evidence="2 3">
    <name type="scientific">Sousa chinensis</name>
    <name type="common">Indo-pacific humpbacked dolphin</name>
    <name type="synonym">Steno chinensis</name>
    <dbReference type="NCBI Taxonomy" id="103600"/>
    <lineage>
        <taxon>Eukaryota</taxon>
        <taxon>Metazoa</taxon>
        <taxon>Chordata</taxon>
        <taxon>Craniata</taxon>
        <taxon>Vertebrata</taxon>
        <taxon>Euteleostomi</taxon>
        <taxon>Mammalia</taxon>
        <taxon>Eutheria</taxon>
        <taxon>Laurasiatheria</taxon>
        <taxon>Artiodactyla</taxon>
        <taxon>Whippomorpha</taxon>
        <taxon>Cetacea</taxon>
        <taxon>Odontoceti</taxon>
        <taxon>Delphinidae</taxon>
        <taxon>Sousa</taxon>
    </lineage>
</organism>